<keyword evidence="4 6" id="KW-1133">Transmembrane helix</keyword>
<name>A0A512BB68_9BACT</name>
<reference evidence="9 10" key="1">
    <citation type="submission" date="2019-07" db="EMBL/GenBank/DDBJ databases">
        <title>Whole genome shotgun sequence of Segetibacter aerophilus NBRC 106135.</title>
        <authorList>
            <person name="Hosoyama A."/>
            <person name="Uohara A."/>
            <person name="Ohji S."/>
            <person name="Ichikawa N."/>
        </authorList>
    </citation>
    <scope>NUCLEOTIDE SEQUENCE [LARGE SCALE GENOMIC DNA]</scope>
    <source>
        <strain evidence="9 10">NBRC 106135</strain>
    </source>
</reference>
<keyword evidence="2" id="KW-1003">Cell membrane</keyword>
<evidence type="ECO:0000256" key="4">
    <source>
        <dbReference type="ARBA" id="ARBA00022989"/>
    </source>
</evidence>
<feature type="transmembrane region" description="Helical" evidence="6">
    <location>
        <begin position="349"/>
        <end position="371"/>
    </location>
</feature>
<feature type="transmembrane region" description="Helical" evidence="6">
    <location>
        <begin position="734"/>
        <end position="761"/>
    </location>
</feature>
<dbReference type="Proteomes" id="UP000321513">
    <property type="component" value="Unassembled WGS sequence"/>
</dbReference>
<dbReference type="AlphaFoldDB" id="A0A512BB68"/>
<evidence type="ECO:0000259" key="7">
    <source>
        <dbReference type="Pfam" id="PF02687"/>
    </source>
</evidence>
<dbReference type="InterPro" id="IPR025857">
    <property type="entry name" value="MacB_PCD"/>
</dbReference>
<dbReference type="PANTHER" id="PTHR30572:SF18">
    <property type="entry name" value="ABC-TYPE MACROLIDE FAMILY EXPORT SYSTEM PERMEASE COMPONENT 2"/>
    <property type="match status" value="1"/>
</dbReference>
<organism evidence="9 10">
    <name type="scientific">Segetibacter aerophilus</name>
    <dbReference type="NCBI Taxonomy" id="670293"/>
    <lineage>
        <taxon>Bacteria</taxon>
        <taxon>Pseudomonadati</taxon>
        <taxon>Bacteroidota</taxon>
        <taxon>Chitinophagia</taxon>
        <taxon>Chitinophagales</taxon>
        <taxon>Chitinophagaceae</taxon>
        <taxon>Segetibacter</taxon>
    </lineage>
</organism>
<keyword evidence="10" id="KW-1185">Reference proteome</keyword>
<dbReference type="PANTHER" id="PTHR30572">
    <property type="entry name" value="MEMBRANE COMPONENT OF TRANSPORTER-RELATED"/>
    <property type="match status" value="1"/>
</dbReference>
<dbReference type="InterPro" id="IPR050250">
    <property type="entry name" value="Macrolide_Exporter_MacB"/>
</dbReference>
<dbReference type="InterPro" id="IPR003838">
    <property type="entry name" value="ABC3_permease_C"/>
</dbReference>
<feature type="domain" description="MacB-like periplasmic core" evidence="8">
    <location>
        <begin position="448"/>
        <end position="656"/>
    </location>
</feature>
<evidence type="ECO:0000313" key="9">
    <source>
        <dbReference type="EMBL" id="GEO09201.1"/>
    </source>
</evidence>
<feature type="transmembrane region" description="Helical" evidence="6">
    <location>
        <begin position="391"/>
        <end position="416"/>
    </location>
</feature>
<evidence type="ECO:0000313" key="10">
    <source>
        <dbReference type="Proteomes" id="UP000321513"/>
    </source>
</evidence>
<dbReference type="Pfam" id="PF02687">
    <property type="entry name" value="FtsX"/>
    <property type="match status" value="2"/>
</dbReference>
<protein>
    <submittedName>
        <fullName evidence="9">ABC transporter permease</fullName>
    </submittedName>
</protein>
<sequence length="816" mass="91352">MFQNYIKVAWRNLMKNKVFSFINIFGLSVGLTCCLLITIYLIYELSYDKHHKNINQLYEVGTVFVKSDKDERTLNTPAPMAQAMKQEFPEIAETARMMMLFADDKTLLQYKQDNTEARSFYETKGYMADPTLFKLFTYNFIEGDAATALTEPKAIVLNEEIAKKFFGDKPALNKIIHVNSNTNGEFDYKVTGVYKPSKKPSHLDAKFFISIKGGGMEQFITRQTDMASNNMFATYFLLKPGTDAKKLEAKFPAFVDKYIGKDLKAMGFYKKQFLIPVKDIHLHSGLTNTASGSGSMTYLYILGSIAVFTLMIACINFMNLSTARSSKRSAEVGVRKVLGAERKSLIKQFLGESLLMSLIAFVLALVVARLLVPAFSNISGKNLSLGFADNWLILAGFLVLAFITGLFAGIYPAFYLSSFQPVKVLKGRFSNTLSAVALRKGLVVFQFIISVVLIIASVVIGNQMKYMRSRDLGFAKDQEIIIPLRSTIAKNIYTSLKNDIRNNRQVQQAGGTLYYPGIMNPSDFGLYKEGKTVSDARIVHTNAVDETFLQTLDIRPVAGRLFSADFPADTSNSLIVNQEAVKQLGFSSPQQAVGSKVFFDFRGRSFNFSIVGVVKDFHFQDLHVPIAPYAFQLNNTPLYNYLVVHAKAADISTLLKTIETTWHKLNPNEPFEYSFLDEDFQKNYDAENRLAAIVSYFTIIAILISCLGLFGLATFSAEQRTKEIGVRKVLGATVLNIVGLLSKDFLQLVAISVLIASPIAWFAMNKWLQDFAYRDNIGWEVFVTTTILAFLIAIITISFQAIRAALSNPVRSLRTE</sequence>
<feature type="domain" description="ABC3 transporter permease C-terminal" evidence="7">
    <location>
        <begin position="697"/>
        <end position="805"/>
    </location>
</feature>
<dbReference type="RefSeq" id="WP_147203324.1">
    <property type="nucleotide sequence ID" value="NZ_BJYT01000005.1"/>
</dbReference>
<evidence type="ECO:0000256" key="6">
    <source>
        <dbReference type="SAM" id="Phobius"/>
    </source>
</evidence>
<gene>
    <name evidence="9" type="ORF">SAE01_16970</name>
</gene>
<feature type="transmembrane region" description="Helical" evidence="6">
    <location>
        <begin position="298"/>
        <end position="318"/>
    </location>
</feature>
<evidence type="ECO:0000259" key="8">
    <source>
        <dbReference type="Pfam" id="PF12704"/>
    </source>
</evidence>
<dbReference type="Pfam" id="PF12704">
    <property type="entry name" value="MacB_PCD"/>
    <property type="match status" value="2"/>
</dbReference>
<dbReference type="GO" id="GO:0005886">
    <property type="term" value="C:plasma membrane"/>
    <property type="evidence" value="ECO:0007669"/>
    <property type="project" value="UniProtKB-SubCell"/>
</dbReference>
<evidence type="ECO:0000256" key="1">
    <source>
        <dbReference type="ARBA" id="ARBA00004651"/>
    </source>
</evidence>
<dbReference type="GO" id="GO:0022857">
    <property type="term" value="F:transmembrane transporter activity"/>
    <property type="evidence" value="ECO:0007669"/>
    <property type="project" value="TreeGrafter"/>
</dbReference>
<feature type="transmembrane region" description="Helical" evidence="6">
    <location>
        <begin position="437"/>
        <end position="460"/>
    </location>
</feature>
<keyword evidence="5 6" id="KW-0472">Membrane</keyword>
<feature type="domain" description="ABC3 transporter permease C-terminal" evidence="7">
    <location>
        <begin position="304"/>
        <end position="421"/>
    </location>
</feature>
<accession>A0A512BB68</accession>
<dbReference type="OrthoDB" id="5933722at2"/>
<feature type="transmembrane region" description="Helical" evidence="6">
    <location>
        <begin position="690"/>
        <end position="713"/>
    </location>
</feature>
<feature type="transmembrane region" description="Helical" evidence="6">
    <location>
        <begin position="781"/>
        <end position="806"/>
    </location>
</feature>
<dbReference type="EMBL" id="BJYT01000005">
    <property type="protein sequence ID" value="GEO09201.1"/>
    <property type="molecule type" value="Genomic_DNA"/>
</dbReference>
<evidence type="ECO:0000256" key="2">
    <source>
        <dbReference type="ARBA" id="ARBA00022475"/>
    </source>
</evidence>
<evidence type="ECO:0000256" key="3">
    <source>
        <dbReference type="ARBA" id="ARBA00022692"/>
    </source>
</evidence>
<feature type="domain" description="MacB-like periplasmic core" evidence="8">
    <location>
        <begin position="20"/>
        <end position="251"/>
    </location>
</feature>
<comment type="caution">
    <text evidence="9">The sequence shown here is derived from an EMBL/GenBank/DDBJ whole genome shotgun (WGS) entry which is preliminary data.</text>
</comment>
<evidence type="ECO:0000256" key="5">
    <source>
        <dbReference type="ARBA" id="ARBA00023136"/>
    </source>
</evidence>
<comment type="subcellular location">
    <subcellularLocation>
        <location evidence="1">Cell membrane</location>
        <topology evidence="1">Multi-pass membrane protein</topology>
    </subcellularLocation>
</comment>
<feature type="transmembrane region" description="Helical" evidence="6">
    <location>
        <begin position="21"/>
        <end position="43"/>
    </location>
</feature>
<keyword evidence="3 6" id="KW-0812">Transmembrane</keyword>
<proteinExistence type="predicted"/>